<name>A0A1F5X457_9BACT</name>
<accession>A0A1F5X457</accession>
<evidence type="ECO:0000256" key="2">
    <source>
        <dbReference type="SAM" id="Phobius"/>
    </source>
</evidence>
<dbReference type="EMBL" id="MFIE01000022">
    <property type="protein sequence ID" value="OGF82361.1"/>
    <property type="molecule type" value="Genomic_DNA"/>
</dbReference>
<reference evidence="3 4" key="1">
    <citation type="journal article" date="2016" name="Nat. Commun.">
        <title>Thousands of microbial genomes shed light on interconnected biogeochemical processes in an aquifer system.</title>
        <authorList>
            <person name="Anantharaman K."/>
            <person name="Brown C.T."/>
            <person name="Hug L.A."/>
            <person name="Sharon I."/>
            <person name="Castelle C.J."/>
            <person name="Probst A.J."/>
            <person name="Thomas B.C."/>
            <person name="Singh A."/>
            <person name="Wilkins M.J."/>
            <person name="Karaoz U."/>
            <person name="Brodie E.L."/>
            <person name="Williams K.H."/>
            <person name="Hubbard S.S."/>
            <person name="Banfield J.F."/>
        </authorList>
    </citation>
    <scope>NUCLEOTIDE SEQUENCE [LARGE SCALE GENOMIC DNA]</scope>
</reference>
<feature type="region of interest" description="Disordered" evidence="1">
    <location>
        <begin position="1"/>
        <end position="51"/>
    </location>
</feature>
<feature type="transmembrane region" description="Helical" evidence="2">
    <location>
        <begin position="56"/>
        <end position="77"/>
    </location>
</feature>
<dbReference type="AlphaFoldDB" id="A0A1F5X457"/>
<gene>
    <name evidence="3" type="ORF">A3B18_00200</name>
</gene>
<sequence length="83" mass="9061">MKLLNKGEVPFGPSNPFHPANPQSPWNPNHPSRRQNTETSVPPTQPEEPDQFRDGILLGALVLISILAIAVIVDTLARKKNGS</sequence>
<feature type="compositionally biased region" description="Polar residues" evidence="1">
    <location>
        <begin position="21"/>
        <end position="30"/>
    </location>
</feature>
<comment type="caution">
    <text evidence="3">The sequence shown here is derived from an EMBL/GenBank/DDBJ whole genome shotgun (WGS) entry which is preliminary data.</text>
</comment>
<evidence type="ECO:0000256" key="1">
    <source>
        <dbReference type="SAM" id="MobiDB-lite"/>
    </source>
</evidence>
<keyword evidence="2" id="KW-0812">Transmembrane</keyword>
<evidence type="ECO:0000313" key="3">
    <source>
        <dbReference type="EMBL" id="OGF82361.1"/>
    </source>
</evidence>
<keyword evidence="2" id="KW-0472">Membrane</keyword>
<proteinExistence type="predicted"/>
<evidence type="ECO:0000313" key="4">
    <source>
        <dbReference type="Proteomes" id="UP000178684"/>
    </source>
</evidence>
<organism evidence="3 4">
    <name type="scientific">Candidatus Giovannonibacteria bacterium RIFCSPLOWO2_01_FULL_46_13</name>
    <dbReference type="NCBI Taxonomy" id="1798352"/>
    <lineage>
        <taxon>Bacteria</taxon>
        <taxon>Candidatus Giovannoniibacteriota</taxon>
    </lineage>
</organism>
<protein>
    <submittedName>
        <fullName evidence="3">Uncharacterized protein</fullName>
    </submittedName>
</protein>
<dbReference type="Proteomes" id="UP000178684">
    <property type="component" value="Unassembled WGS sequence"/>
</dbReference>
<keyword evidence="2" id="KW-1133">Transmembrane helix</keyword>